<gene>
    <name evidence="1" type="ORF">FCALED_LOCUS187</name>
</gene>
<keyword evidence="2" id="KW-1185">Reference proteome</keyword>
<organism evidence="1 2">
    <name type="scientific">Funneliformis caledonium</name>
    <dbReference type="NCBI Taxonomy" id="1117310"/>
    <lineage>
        <taxon>Eukaryota</taxon>
        <taxon>Fungi</taxon>
        <taxon>Fungi incertae sedis</taxon>
        <taxon>Mucoromycota</taxon>
        <taxon>Glomeromycotina</taxon>
        <taxon>Glomeromycetes</taxon>
        <taxon>Glomerales</taxon>
        <taxon>Glomeraceae</taxon>
        <taxon>Funneliformis</taxon>
    </lineage>
</organism>
<evidence type="ECO:0000313" key="1">
    <source>
        <dbReference type="EMBL" id="CAG8436990.1"/>
    </source>
</evidence>
<dbReference type="AlphaFoldDB" id="A0A9N8YP04"/>
<evidence type="ECO:0000313" key="2">
    <source>
        <dbReference type="Proteomes" id="UP000789570"/>
    </source>
</evidence>
<comment type="caution">
    <text evidence="1">The sequence shown here is derived from an EMBL/GenBank/DDBJ whole genome shotgun (WGS) entry which is preliminary data.</text>
</comment>
<name>A0A9N8YP04_9GLOM</name>
<dbReference type="EMBL" id="CAJVPQ010000014">
    <property type="protein sequence ID" value="CAG8436990.1"/>
    <property type="molecule type" value="Genomic_DNA"/>
</dbReference>
<sequence>MVFVRGTSPPFNLPQNRVETPVPNVINHPSLAYNLPMVNVGSLLRA</sequence>
<dbReference type="Proteomes" id="UP000789570">
    <property type="component" value="Unassembled WGS sequence"/>
</dbReference>
<proteinExistence type="predicted"/>
<protein>
    <submittedName>
        <fullName evidence="1">6242_t:CDS:1</fullName>
    </submittedName>
</protein>
<reference evidence="1" key="1">
    <citation type="submission" date="2021-06" db="EMBL/GenBank/DDBJ databases">
        <authorList>
            <person name="Kallberg Y."/>
            <person name="Tangrot J."/>
            <person name="Rosling A."/>
        </authorList>
    </citation>
    <scope>NUCLEOTIDE SEQUENCE</scope>
    <source>
        <strain evidence="1">UK204</strain>
    </source>
</reference>
<accession>A0A9N8YP04</accession>